<reference evidence="3" key="1">
    <citation type="journal article" date="2019" name="Int. J. Syst. Evol. Microbiol.">
        <title>The Global Catalogue of Microorganisms (GCM) 10K type strain sequencing project: providing services to taxonomists for standard genome sequencing and annotation.</title>
        <authorList>
            <consortium name="The Broad Institute Genomics Platform"/>
            <consortium name="The Broad Institute Genome Sequencing Center for Infectious Disease"/>
            <person name="Wu L."/>
            <person name="Ma J."/>
        </authorList>
    </citation>
    <scope>NUCLEOTIDE SEQUENCE [LARGE SCALE GENOMIC DNA]</scope>
    <source>
        <strain evidence="3">CCUG 54329</strain>
    </source>
</reference>
<comment type="caution">
    <text evidence="2">The sequence shown here is derived from an EMBL/GenBank/DDBJ whole genome shotgun (WGS) entry which is preliminary data.</text>
</comment>
<feature type="signal peptide" evidence="1">
    <location>
        <begin position="1"/>
        <end position="23"/>
    </location>
</feature>
<keyword evidence="3" id="KW-1185">Reference proteome</keyword>
<evidence type="ECO:0000313" key="3">
    <source>
        <dbReference type="Proteomes" id="UP001597203"/>
    </source>
</evidence>
<gene>
    <name evidence="2" type="ORF">ACFQ24_14770</name>
</gene>
<organism evidence="2 3">
    <name type="scientific">Sphingobium olei</name>
    <dbReference type="NCBI Taxonomy" id="420955"/>
    <lineage>
        <taxon>Bacteria</taxon>
        <taxon>Pseudomonadati</taxon>
        <taxon>Pseudomonadota</taxon>
        <taxon>Alphaproteobacteria</taxon>
        <taxon>Sphingomonadales</taxon>
        <taxon>Sphingomonadaceae</taxon>
        <taxon>Sphingobium</taxon>
    </lineage>
</organism>
<dbReference type="Proteomes" id="UP001597203">
    <property type="component" value="Unassembled WGS sequence"/>
</dbReference>
<name>A0ABW3P677_9SPHN</name>
<evidence type="ECO:0000256" key="1">
    <source>
        <dbReference type="SAM" id="SignalP"/>
    </source>
</evidence>
<sequence length="175" mass="19128">MRNHLFKACMIVALLAGASASDAAVKSQPAALDQLVRCQAITDSDARLKCYDQQVTELKTASESNKLIVMDQEDVKKARRSLFGFSMPKLPFFGDDDDDERDSVKEVTATIATASAVAGGKWAIRLDDGSEWQTVEPTEMATPKKGMSVQIRRAALGSYMGKIDGRRSVRIKRVG</sequence>
<dbReference type="PIRSF" id="PIRSF032038">
    <property type="entry name" value="UCP023238"/>
    <property type="match status" value="1"/>
</dbReference>
<proteinExistence type="predicted"/>
<dbReference type="EMBL" id="JBHTLS010000130">
    <property type="protein sequence ID" value="MFD1106127.1"/>
    <property type="molecule type" value="Genomic_DNA"/>
</dbReference>
<feature type="chain" id="PRO_5047305140" evidence="1">
    <location>
        <begin position="24"/>
        <end position="175"/>
    </location>
</feature>
<dbReference type="InterPro" id="IPR016987">
    <property type="entry name" value="UCP023238"/>
</dbReference>
<dbReference type="RefSeq" id="WP_380912525.1">
    <property type="nucleotide sequence ID" value="NZ_JBHTLS010000130.1"/>
</dbReference>
<protein>
    <submittedName>
        <fullName evidence="2">Uncharacterized protein</fullName>
    </submittedName>
</protein>
<accession>A0ABW3P677</accession>
<evidence type="ECO:0000313" key="2">
    <source>
        <dbReference type="EMBL" id="MFD1106127.1"/>
    </source>
</evidence>
<keyword evidence="1" id="KW-0732">Signal</keyword>